<reference evidence="2" key="1">
    <citation type="journal article" date="2020" name="Cell">
        <title>Large-Scale Comparative Analyses of Tick Genomes Elucidate Their Genetic Diversity and Vector Capacities.</title>
        <authorList>
            <consortium name="Tick Genome and Microbiome Consortium (TIGMIC)"/>
            <person name="Jia N."/>
            <person name="Wang J."/>
            <person name="Shi W."/>
            <person name="Du L."/>
            <person name="Sun Y."/>
            <person name="Zhan W."/>
            <person name="Jiang J.F."/>
            <person name="Wang Q."/>
            <person name="Zhang B."/>
            <person name="Ji P."/>
            <person name="Bell-Sakyi L."/>
            <person name="Cui X.M."/>
            <person name="Yuan T.T."/>
            <person name="Jiang B.G."/>
            <person name="Yang W.F."/>
            <person name="Lam T.T."/>
            <person name="Chang Q.C."/>
            <person name="Ding S.J."/>
            <person name="Wang X.J."/>
            <person name="Zhu J.G."/>
            <person name="Ruan X.D."/>
            <person name="Zhao L."/>
            <person name="Wei J.T."/>
            <person name="Ye R.Z."/>
            <person name="Que T.C."/>
            <person name="Du C.H."/>
            <person name="Zhou Y.H."/>
            <person name="Cheng J.X."/>
            <person name="Dai P.F."/>
            <person name="Guo W.B."/>
            <person name="Han X.H."/>
            <person name="Huang E.J."/>
            <person name="Li L.F."/>
            <person name="Wei W."/>
            <person name="Gao Y.C."/>
            <person name="Liu J.Z."/>
            <person name="Shao H.Z."/>
            <person name="Wang X."/>
            <person name="Wang C.C."/>
            <person name="Yang T.C."/>
            <person name="Huo Q.B."/>
            <person name="Li W."/>
            <person name="Chen H.Y."/>
            <person name="Chen S.E."/>
            <person name="Zhou L.G."/>
            <person name="Ni X.B."/>
            <person name="Tian J.H."/>
            <person name="Sheng Y."/>
            <person name="Liu T."/>
            <person name="Pan Y.S."/>
            <person name="Xia L.Y."/>
            <person name="Li J."/>
            <person name="Zhao F."/>
            <person name="Cao W.C."/>
        </authorList>
    </citation>
    <scope>NUCLEOTIDE SEQUENCE</scope>
    <source>
        <strain evidence="2">Rmic-2018</strain>
    </source>
</reference>
<organism evidence="2 3">
    <name type="scientific">Rhipicephalus microplus</name>
    <name type="common">Cattle tick</name>
    <name type="synonym">Boophilus microplus</name>
    <dbReference type="NCBI Taxonomy" id="6941"/>
    <lineage>
        <taxon>Eukaryota</taxon>
        <taxon>Metazoa</taxon>
        <taxon>Ecdysozoa</taxon>
        <taxon>Arthropoda</taxon>
        <taxon>Chelicerata</taxon>
        <taxon>Arachnida</taxon>
        <taxon>Acari</taxon>
        <taxon>Parasitiformes</taxon>
        <taxon>Ixodida</taxon>
        <taxon>Ixodoidea</taxon>
        <taxon>Ixodidae</taxon>
        <taxon>Rhipicephalinae</taxon>
        <taxon>Rhipicephalus</taxon>
        <taxon>Boophilus</taxon>
    </lineage>
</organism>
<evidence type="ECO:0000313" key="3">
    <source>
        <dbReference type="Proteomes" id="UP000821866"/>
    </source>
</evidence>
<name>A0A9J6D6P5_RHIMP</name>
<dbReference type="Pfam" id="PF03184">
    <property type="entry name" value="DDE_1"/>
    <property type="match status" value="1"/>
</dbReference>
<gene>
    <name evidence="2" type="ORF">HPB51_018157</name>
</gene>
<accession>A0A9J6D6P5</accession>
<sequence>MVRTRARTVSRRLGIATKNFRASSRLDDTFHAAKWTVAEAADVIVLATSIREQRRGDRFFTDEWKLPPYVILKRKTISKAHFPGGIQIRAQAKGWMTRGLMVDWIKTVWERRAGALLLPSLLVSDSFRDHLVDSVRTELMERHTEIAVIPGV</sequence>
<evidence type="ECO:0000259" key="1">
    <source>
        <dbReference type="Pfam" id="PF03184"/>
    </source>
</evidence>
<keyword evidence="3" id="KW-1185">Reference proteome</keyword>
<dbReference type="EMBL" id="JABSTU010000011">
    <property type="protein sequence ID" value="KAH8009511.1"/>
    <property type="molecule type" value="Genomic_DNA"/>
</dbReference>
<dbReference type="AlphaFoldDB" id="A0A9J6D6P5"/>
<reference evidence="2" key="2">
    <citation type="submission" date="2021-09" db="EMBL/GenBank/DDBJ databases">
        <authorList>
            <person name="Jia N."/>
            <person name="Wang J."/>
            <person name="Shi W."/>
            <person name="Du L."/>
            <person name="Sun Y."/>
            <person name="Zhan W."/>
            <person name="Jiang J."/>
            <person name="Wang Q."/>
            <person name="Zhang B."/>
            <person name="Ji P."/>
            <person name="Sakyi L.B."/>
            <person name="Cui X."/>
            <person name="Yuan T."/>
            <person name="Jiang B."/>
            <person name="Yang W."/>
            <person name="Lam T.T.-Y."/>
            <person name="Chang Q."/>
            <person name="Ding S."/>
            <person name="Wang X."/>
            <person name="Zhu J."/>
            <person name="Ruan X."/>
            <person name="Zhao L."/>
            <person name="Wei J."/>
            <person name="Que T."/>
            <person name="Du C."/>
            <person name="Cheng J."/>
            <person name="Dai P."/>
            <person name="Han X."/>
            <person name="Huang E."/>
            <person name="Gao Y."/>
            <person name="Liu J."/>
            <person name="Shao H."/>
            <person name="Ye R."/>
            <person name="Li L."/>
            <person name="Wei W."/>
            <person name="Wang X."/>
            <person name="Wang C."/>
            <person name="Huo Q."/>
            <person name="Li W."/>
            <person name="Guo W."/>
            <person name="Chen H."/>
            <person name="Chen S."/>
            <person name="Zhou L."/>
            <person name="Zhou L."/>
            <person name="Ni X."/>
            <person name="Tian J."/>
            <person name="Zhou Y."/>
            <person name="Sheng Y."/>
            <person name="Liu T."/>
            <person name="Pan Y."/>
            <person name="Xia L."/>
            <person name="Li J."/>
            <person name="Zhao F."/>
            <person name="Cao W."/>
        </authorList>
    </citation>
    <scope>NUCLEOTIDE SEQUENCE</scope>
    <source>
        <strain evidence="2">Rmic-2018</strain>
        <tissue evidence="2">Larvae</tissue>
    </source>
</reference>
<proteinExistence type="predicted"/>
<dbReference type="GO" id="GO:0003676">
    <property type="term" value="F:nucleic acid binding"/>
    <property type="evidence" value="ECO:0007669"/>
    <property type="project" value="InterPro"/>
</dbReference>
<comment type="caution">
    <text evidence="2">The sequence shown here is derived from an EMBL/GenBank/DDBJ whole genome shotgun (WGS) entry which is preliminary data.</text>
</comment>
<protein>
    <recommendedName>
        <fullName evidence="1">DDE-1 domain-containing protein</fullName>
    </recommendedName>
</protein>
<feature type="domain" description="DDE-1" evidence="1">
    <location>
        <begin position="61"/>
        <end position="150"/>
    </location>
</feature>
<dbReference type="Proteomes" id="UP000821866">
    <property type="component" value="Chromosome 9"/>
</dbReference>
<dbReference type="InterPro" id="IPR004875">
    <property type="entry name" value="DDE_SF_endonuclease_dom"/>
</dbReference>
<evidence type="ECO:0000313" key="2">
    <source>
        <dbReference type="EMBL" id="KAH8009511.1"/>
    </source>
</evidence>